<keyword evidence="4" id="KW-0677">Repeat</keyword>
<evidence type="ECO:0000259" key="12">
    <source>
        <dbReference type="PROSITE" id="PS50901"/>
    </source>
</evidence>
<proteinExistence type="predicted"/>
<feature type="region of interest" description="Disordered" evidence="10">
    <location>
        <begin position="15"/>
        <end position="35"/>
    </location>
</feature>
<gene>
    <name evidence="13" type="primary">eccCa</name>
    <name evidence="13" type="ORF">QUG98_09930</name>
</gene>
<dbReference type="InterPro" id="IPR023836">
    <property type="entry name" value="EccCa-like_Actinobacteria"/>
</dbReference>
<evidence type="ECO:0000256" key="11">
    <source>
        <dbReference type="SAM" id="Phobius"/>
    </source>
</evidence>
<dbReference type="Gene3D" id="3.40.50.300">
    <property type="entry name" value="P-loop containing nucleotide triphosphate hydrolases"/>
    <property type="match status" value="4"/>
</dbReference>
<dbReference type="InterPro" id="IPR027417">
    <property type="entry name" value="P-loop_NTPase"/>
</dbReference>
<feature type="domain" description="FtsK" evidence="12">
    <location>
        <begin position="829"/>
        <end position="1020"/>
    </location>
</feature>
<dbReference type="Pfam" id="PF01580">
    <property type="entry name" value="FtsK_SpoIIIE"/>
    <property type="match status" value="3"/>
</dbReference>
<feature type="binding site" evidence="9">
    <location>
        <begin position="1131"/>
        <end position="1138"/>
    </location>
    <ligand>
        <name>ATP</name>
        <dbReference type="ChEBI" id="CHEBI:30616"/>
    </ligand>
</feature>
<feature type="domain" description="FtsK" evidence="12">
    <location>
        <begin position="1114"/>
        <end position="1288"/>
    </location>
</feature>
<dbReference type="PANTHER" id="PTHR22683">
    <property type="entry name" value="SPORULATION PROTEIN RELATED"/>
    <property type="match status" value="1"/>
</dbReference>
<dbReference type="Proteomes" id="UP001235720">
    <property type="component" value="Unassembled WGS sequence"/>
</dbReference>
<evidence type="ECO:0000256" key="6">
    <source>
        <dbReference type="ARBA" id="ARBA00022840"/>
    </source>
</evidence>
<evidence type="ECO:0000256" key="7">
    <source>
        <dbReference type="ARBA" id="ARBA00022989"/>
    </source>
</evidence>
<evidence type="ECO:0000256" key="1">
    <source>
        <dbReference type="ARBA" id="ARBA00004651"/>
    </source>
</evidence>
<feature type="domain" description="FtsK" evidence="12">
    <location>
        <begin position="481"/>
        <end position="681"/>
    </location>
</feature>
<feature type="binding site" evidence="9">
    <location>
        <begin position="847"/>
        <end position="854"/>
    </location>
    <ligand>
        <name>ATP</name>
        <dbReference type="ChEBI" id="CHEBI:30616"/>
    </ligand>
</feature>
<dbReference type="PROSITE" id="PS50901">
    <property type="entry name" value="FTSK"/>
    <property type="match status" value="3"/>
</dbReference>
<dbReference type="InterPro" id="IPR002543">
    <property type="entry name" value="FtsK_dom"/>
</dbReference>
<keyword evidence="3 11" id="KW-0812">Transmembrane</keyword>
<keyword evidence="8 11" id="KW-0472">Membrane</keyword>
<comment type="subcellular location">
    <subcellularLocation>
        <location evidence="1">Cell membrane</location>
        <topology evidence="1">Multi-pass membrane protein</topology>
    </subcellularLocation>
</comment>
<dbReference type="PANTHER" id="PTHR22683:SF1">
    <property type="entry name" value="TYPE VII SECRETION SYSTEM PROTEIN ESSC"/>
    <property type="match status" value="1"/>
</dbReference>
<feature type="transmembrane region" description="Helical" evidence="11">
    <location>
        <begin position="64"/>
        <end position="85"/>
    </location>
</feature>
<feature type="region of interest" description="Disordered" evidence="10">
    <location>
        <begin position="1325"/>
        <end position="1348"/>
    </location>
</feature>
<dbReference type="InterPro" id="IPR023837">
    <property type="entry name" value="EccCb-like_Actinobacteria"/>
</dbReference>
<dbReference type="InterPro" id="IPR050206">
    <property type="entry name" value="FtsK/SpoIIIE/SftA"/>
</dbReference>
<evidence type="ECO:0000256" key="5">
    <source>
        <dbReference type="ARBA" id="ARBA00022741"/>
    </source>
</evidence>
<dbReference type="InterPro" id="IPR003593">
    <property type="entry name" value="AAA+_ATPase"/>
</dbReference>
<reference evidence="13 14" key="1">
    <citation type="submission" date="2023-06" db="EMBL/GenBank/DDBJ databases">
        <authorList>
            <person name="Feng G."/>
            <person name="Li J."/>
            <person name="Zhu H."/>
        </authorList>
    </citation>
    <scope>NUCLEOTIDE SEQUENCE [LARGE SCALE GENOMIC DNA]</scope>
    <source>
        <strain evidence="13 14">RHCJP20</strain>
    </source>
</reference>
<name>A0ABT7TGQ6_9MICO</name>
<keyword evidence="2" id="KW-1003">Cell membrane</keyword>
<feature type="compositionally biased region" description="Low complexity" evidence="10">
    <location>
        <begin position="1325"/>
        <end position="1335"/>
    </location>
</feature>
<keyword evidence="14" id="KW-1185">Reference proteome</keyword>
<dbReference type="NCBIfam" id="TIGR03924">
    <property type="entry name" value="T7SS_EccC_a"/>
    <property type="match status" value="1"/>
</dbReference>
<dbReference type="EMBL" id="JAUCMM010000006">
    <property type="protein sequence ID" value="MDM7888770.1"/>
    <property type="molecule type" value="Genomic_DNA"/>
</dbReference>
<accession>A0ABT7TGQ6</accession>
<dbReference type="NCBIfam" id="TIGR03925">
    <property type="entry name" value="T7SS_EccC_b"/>
    <property type="match status" value="1"/>
</dbReference>
<evidence type="ECO:0000313" key="14">
    <source>
        <dbReference type="Proteomes" id="UP001235720"/>
    </source>
</evidence>
<evidence type="ECO:0000256" key="3">
    <source>
        <dbReference type="ARBA" id="ARBA00022692"/>
    </source>
</evidence>
<protein>
    <submittedName>
        <fullName evidence="13">Type VII secretion protein EccCa</fullName>
    </submittedName>
</protein>
<comment type="caution">
    <text evidence="13">The sequence shown here is derived from an EMBL/GenBank/DDBJ whole genome shotgun (WGS) entry which is preliminary data.</text>
</comment>
<evidence type="ECO:0000313" key="13">
    <source>
        <dbReference type="EMBL" id="MDM7888770.1"/>
    </source>
</evidence>
<keyword evidence="6 9" id="KW-0067">ATP-binding</keyword>
<evidence type="ECO:0000256" key="2">
    <source>
        <dbReference type="ARBA" id="ARBA00022475"/>
    </source>
</evidence>
<organism evidence="13 14">
    <name type="scientific">Curtobacterium subtropicum</name>
    <dbReference type="NCBI Taxonomy" id="3055138"/>
    <lineage>
        <taxon>Bacteria</taxon>
        <taxon>Bacillati</taxon>
        <taxon>Actinomycetota</taxon>
        <taxon>Actinomycetes</taxon>
        <taxon>Micrococcales</taxon>
        <taxon>Microbacteriaceae</taxon>
        <taxon>Curtobacterium</taxon>
    </lineage>
</organism>
<evidence type="ECO:0000256" key="4">
    <source>
        <dbReference type="ARBA" id="ARBA00022737"/>
    </source>
</evidence>
<evidence type="ECO:0000256" key="10">
    <source>
        <dbReference type="SAM" id="MobiDB-lite"/>
    </source>
</evidence>
<feature type="binding site" evidence="9">
    <location>
        <begin position="504"/>
        <end position="511"/>
    </location>
    <ligand>
        <name>ATP</name>
        <dbReference type="ChEBI" id="CHEBI:30616"/>
    </ligand>
</feature>
<evidence type="ECO:0000256" key="8">
    <source>
        <dbReference type="ARBA" id="ARBA00023136"/>
    </source>
</evidence>
<sequence>MNRIVHRPARVSTPLVRPEAEQLAPPPQLPEGPSGGIPLQSLLPVIGAVSSVVMMVVLRGNNPVLMVVAALVFVVALVGGLGMAFTQRGNAVRNRRTQRERYLDHLEELRGDLRARTTAVRERAEHVDPSPDTLPRLVGDPARLWERRRSHGDFLRVRVGSGDVRWLDLVVPPDQNPVQPLDPLMLAELEQVAEHYGTVHAMPIAIRLDDAGDVSVVGDRDAVLAVARALVAQLAALHAPEDLQLAAAFPADRAADWEWFDLLPHVRMDRTFDGPLRARRVAEDVPSLARALAAELGERARTAATWRRSGDSGKRSDLARLVVLADEHGGVAIPLALPEGETRPEDLRITVVHLVADRLHEPSDVRVRVTARTGTTDDPGAPPRTALEIVDARDVEEGEPAPVQTAVCDPVPPSLVTAVARALAPLRLSADAEERTESSTAIGVTDLLGVDDVTTIDPDRTWRPRAPRDFLRVPIGVDDFGAPLLLDLKESAQLGMGPHGICIGATGSGKSEMLRTLVLGLAVSHPPEDLAMILVDYKGGAAFAPFARLPHVAGLIDNLADDPQLTRRARASIAGEVRRRQEMLRDAGAAPSITHYRELRTHRPELPPMPHLVLVIDEFGELLTAEPEFVDLLLMIGRIGRSIGVHLLLSSQRIEAGKLRGLDTYLSYRLGLRTFSEAESQVVLDTGDAFHLPAVPGYGYLKVDTSVYTRFRSGYVSGPVEDATPAAVAAAASTDTAPEPFELPVYNTVATEDDDPGEAELASPDVGRSVVDEAVERLGRGDRATTPVWLPPLPTRLALGAVLDPDRTRDPAGITVPIGLLDDPARQRQRPWSLDLTQGGGHVAVIGAPGSGRTTFLRTVAASIALTTTPRQVSVYGMDLAGGGLGRIEGFPHVGGVATRADRNRLLRLVEELQAMIRLRERVFRDHGIDSLAMLRTRHAAGRVPELGSADVVLLVDGLGVMRTEFEELEDAFGDLLQRGGSFGIHVVVALTRWNELRLANQPLIGQRFELRLNDPADSTIARAAAATLKSGEPGRVLTGDELFGQVALPVLDDVDDGAVGDELAALAQRVADSWGGPAAAPIRLLPESFDPAELPDALAMPASVPFALRQDTMDFVVFDPAVDQHLLVFGDTASGKTALLRGLAAGFVERSTPDELVLAFMDVRGGAAAGTPDEFLGGHATNGRDARGLAAAIAAELEQRASGASTGPRPRIVVLVDDYDIVASAGTDPLAPLVPYLPSARDLGLHVVLTRPVAGAGRAMYDTVIQSVRDSGATGLVLSGERSEGQVFPKVYAEQFPPGRGRLVRRGSPPRIVQVAHFPAAQVPAPAQADPAGQTTVLDPKGAVDAP</sequence>
<keyword evidence="7 11" id="KW-1133">Transmembrane helix</keyword>
<dbReference type="SMART" id="SM00382">
    <property type="entry name" value="AAA"/>
    <property type="match status" value="3"/>
</dbReference>
<keyword evidence="5 9" id="KW-0547">Nucleotide-binding</keyword>
<evidence type="ECO:0000256" key="9">
    <source>
        <dbReference type="PROSITE-ProRule" id="PRU00289"/>
    </source>
</evidence>
<dbReference type="RefSeq" id="WP_289470372.1">
    <property type="nucleotide sequence ID" value="NZ_JAUCMM010000006.1"/>
</dbReference>
<dbReference type="SUPFAM" id="SSF52540">
    <property type="entry name" value="P-loop containing nucleoside triphosphate hydrolases"/>
    <property type="match status" value="3"/>
</dbReference>